<accession>A0A9W6S7Y5</accession>
<protein>
    <submittedName>
        <fullName evidence="1">Uncharacterized protein</fullName>
    </submittedName>
</protein>
<evidence type="ECO:0000313" key="2">
    <source>
        <dbReference type="Proteomes" id="UP001165074"/>
    </source>
</evidence>
<dbReference type="AlphaFoldDB" id="A0A9W6S7Y5"/>
<dbReference type="Proteomes" id="UP001165074">
    <property type="component" value="Unassembled WGS sequence"/>
</dbReference>
<comment type="caution">
    <text evidence="1">The sequence shown here is derived from an EMBL/GenBank/DDBJ whole genome shotgun (WGS) entry which is preliminary data.</text>
</comment>
<reference evidence="1" key="1">
    <citation type="submission" date="2023-03" db="EMBL/GenBank/DDBJ databases">
        <title>Actinoallomurus iriomotensis NBRC 103684.</title>
        <authorList>
            <person name="Ichikawa N."/>
            <person name="Sato H."/>
            <person name="Tonouchi N."/>
        </authorList>
    </citation>
    <scope>NUCLEOTIDE SEQUENCE</scope>
    <source>
        <strain evidence="1">NBRC 103684</strain>
    </source>
</reference>
<evidence type="ECO:0000313" key="1">
    <source>
        <dbReference type="EMBL" id="GLY88743.1"/>
    </source>
</evidence>
<sequence length="51" mass="5946">MVATDQAVLADVLLLLVEREDHLVRRVGEEWICVRPRHRGDPCSTEFTTRR</sequence>
<gene>
    <name evidence="1" type="ORF">Airi02_066720</name>
</gene>
<proteinExistence type="predicted"/>
<name>A0A9W6S7Y5_9ACTN</name>
<keyword evidence="2" id="KW-1185">Reference proteome</keyword>
<dbReference type="EMBL" id="BSTK01000011">
    <property type="protein sequence ID" value="GLY88743.1"/>
    <property type="molecule type" value="Genomic_DNA"/>
</dbReference>
<organism evidence="1 2">
    <name type="scientific">Actinoallomurus iriomotensis</name>
    <dbReference type="NCBI Taxonomy" id="478107"/>
    <lineage>
        <taxon>Bacteria</taxon>
        <taxon>Bacillati</taxon>
        <taxon>Actinomycetota</taxon>
        <taxon>Actinomycetes</taxon>
        <taxon>Streptosporangiales</taxon>
        <taxon>Thermomonosporaceae</taxon>
        <taxon>Actinoallomurus</taxon>
    </lineage>
</organism>
<dbReference type="RefSeq" id="WP_285578574.1">
    <property type="nucleotide sequence ID" value="NZ_BSTJ01000016.1"/>
</dbReference>